<dbReference type="PANTHER" id="PTHR37829:SF3">
    <property type="entry name" value="PROTEIN JAYE-RELATED"/>
    <property type="match status" value="1"/>
</dbReference>
<evidence type="ECO:0000259" key="2">
    <source>
        <dbReference type="Pfam" id="PF04865"/>
    </source>
</evidence>
<feature type="domain" description="Baseplate protein J-like barrel" evidence="2">
    <location>
        <begin position="86"/>
        <end position="154"/>
    </location>
</feature>
<dbReference type="InterPro" id="IPR052399">
    <property type="entry name" value="Phage_Baseplate_Assmbl_Protein"/>
</dbReference>
<name>A0A345USY0_PSEFL</name>
<evidence type="ECO:0000259" key="4">
    <source>
        <dbReference type="Pfam" id="PF26079"/>
    </source>
</evidence>
<evidence type="ECO:0000313" key="6">
    <source>
        <dbReference type="Proteomes" id="UP000254535"/>
    </source>
</evidence>
<dbReference type="RefSeq" id="WP_115076757.1">
    <property type="nucleotide sequence ID" value="NZ_CP022313.1"/>
</dbReference>
<dbReference type="EMBL" id="CP022313">
    <property type="protein sequence ID" value="AXJ03582.1"/>
    <property type="molecule type" value="Genomic_DNA"/>
</dbReference>
<dbReference type="Proteomes" id="UP000254535">
    <property type="component" value="Chromosome"/>
</dbReference>
<evidence type="ECO:0000259" key="3">
    <source>
        <dbReference type="Pfam" id="PF26078"/>
    </source>
</evidence>
<organism evidence="5 6">
    <name type="scientific">Pseudomonas fluorescens</name>
    <dbReference type="NCBI Taxonomy" id="294"/>
    <lineage>
        <taxon>Bacteria</taxon>
        <taxon>Pseudomonadati</taxon>
        <taxon>Pseudomonadota</taxon>
        <taxon>Gammaproteobacteria</taxon>
        <taxon>Pseudomonadales</taxon>
        <taxon>Pseudomonadaceae</taxon>
        <taxon>Pseudomonas</taxon>
    </lineage>
</organism>
<dbReference type="InterPro" id="IPR058531">
    <property type="entry name" value="Baseplate_J_M"/>
</dbReference>
<feature type="domain" description="Baseplate J-like central" evidence="3">
    <location>
        <begin position="189"/>
        <end position="262"/>
    </location>
</feature>
<dbReference type="Pfam" id="PF26079">
    <property type="entry name" value="Baseplate_J_C"/>
    <property type="match status" value="1"/>
</dbReference>
<comment type="similarity">
    <text evidence="1">Belongs to the Mu gp47/PBSX XkdT family.</text>
</comment>
<dbReference type="InterPro" id="IPR006949">
    <property type="entry name" value="Barrel_Baseplate_J-like"/>
</dbReference>
<dbReference type="Pfam" id="PF04865">
    <property type="entry name" value="Baseplate_J"/>
    <property type="match status" value="1"/>
</dbReference>
<reference evidence="5 6" key="1">
    <citation type="submission" date="2017-07" db="EMBL/GenBank/DDBJ databases">
        <title>Genome sequence of Pseudomonas NEP1.</title>
        <authorList>
            <person name="Nascimento F.X."/>
        </authorList>
    </citation>
    <scope>NUCLEOTIDE SEQUENCE [LARGE SCALE GENOMIC DNA]</scope>
    <source>
        <strain evidence="5 6">NEP1</strain>
    </source>
</reference>
<accession>A0A345USY0</accession>
<dbReference type="AlphaFoldDB" id="A0A345USY0"/>
<dbReference type="Pfam" id="PF26078">
    <property type="entry name" value="Baseplate_J_M"/>
    <property type="match status" value="1"/>
</dbReference>
<evidence type="ECO:0000256" key="1">
    <source>
        <dbReference type="ARBA" id="ARBA00038087"/>
    </source>
</evidence>
<feature type="domain" description="Baseplate J-like C-terminal" evidence="4">
    <location>
        <begin position="271"/>
        <end position="345"/>
    </location>
</feature>
<gene>
    <name evidence="5" type="ORF">CFN16_05385</name>
</gene>
<sequence length="347" mass="36604">MPFETPSLPVLIKRTQSDLAGDSLRQSDAQVLARTLGGAAYGLYGYLDWIAEQILPDTADESTLERIAALRLNQPRKPAQVATGNVSFNATAGAVLDADTLLQASDGRTFKVTVARTTVNGVNSTSIAALDAGSLGNAEAGLALTPVQPIAGVVGNSFVVLAPGLNGGVARESLESLRSRVIRSYRVIPHGGSASDYETWALEVPGVTRAWCRGGFLGPGTVGVYIMRDDDPQPVPNADQLAEVQAYIEPLRPVTAEVHVRAPVQKPVTYQLKLTPDTTAVRAAVETQLRDLHNREADLGEDLLISHIREAISSAAGETDHVLSAPVANVAAGDSELLTFGGCVWLP</sequence>
<proteinExistence type="inferred from homology"/>
<evidence type="ECO:0000313" key="5">
    <source>
        <dbReference type="EMBL" id="AXJ03582.1"/>
    </source>
</evidence>
<dbReference type="InterPro" id="IPR058530">
    <property type="entry name" value="Baseplate_J-like_C"/>
</dbReference>
<protein>
    <submittedName>
        <fullName evidence="5">Baseplate J protein</fullName>
    </submittedName>
</protein>
<dbReference type="PANTHER" id="PTHR37829">
    <property type="entry name" value="PHAGE-LIKE ELEMENT PBSX PROTEIN XKDT"/>
    <property type="match status" value="1"/>
</dbReference>